<keyword evidence="3" id="KW-1133">Transmembrane helix</keyword>
<protein>
    <submittedName>
        <fullName evidence="5">MFS general substrate transporter</fullName>
    </submittedName>
</protein>
<keyword evidence="6" id="KW-1185">Reference proteome</keyword>
<dbReference type="InterPro" id="IPR020846">
    <property type="entry name" value="MFS_dom"/>
</dbReference>
<dbReference type="GO" id="GO:0022857">
    <property type="term" value="F:transmembrane transporter activity"/>
    <property type="evidence" value="ECO:0007669"/>
    <property type="project" value="InterPro"/>
</dbReference>
<feature type="transmembrane region" description="Helical" evidence="3">
    <location>
        <begin position="195"/>
        <end position="216"/>
    </location>
</feature>
<evidence type="ECO:0000256" key="2">
    <source>
        <dbReference type="ARBA" id="ARBA00006727"/>
    </source>
</evidence>
<dbReference type="Gene3D" id="1.20.1250.20">
    <property type="entry name" value="MFS general substrate transporter like domains"/>
    <property type="match status" value="2"/>
</dbReference>
<dbReference type="InterPro" id="IPR036259">
    <property type="entry name" value="MFS_trans_sf"/>
</dbReference>
<evidence type="ECO:0000256" key="1">
    <source>
        <dbReference type="ARBA" id="ARBA00004141"/>
    </source>
</evidence>
<dbReference type="SUPFAM" id="SSF103473">
    <property type="entry name" value="MFS general substrate transporter"/>
    <property type="match status" value="1"/>
</dbReference>
<dbReference type="InterPro" id="IPR050327">
    <property type="entry name" value="Proton-linked_MCT"/>
</dbReference>
<dbReference type="AlphaFoldDB" id="A0A9P6CT30"/>
<sequence>MCRRYLYSFGVFQDYYTRIFLSNSSPSRISWIGSLQLTMPYFLGAVSGKLFDAGYFHTVEILGSTLFTFSLFMLSLAKPEKYYQVFLSQGIGMGLGLGFLFVPTLSILVHHFKHRKALATGIALSGSSTGALVFPIMLNHLIPTIGFGSAVRASAYIVLGLLVIGNLLVRSTYDTIRTGNNDQVSIKGFFADPPYMCAVFGGFLASIGLYFPVIYLQLYAIQHNIDPVLAFYSLAIVNGVGAIGRVAGNYFADNYGGYNVFIPVTLATSATIFAIIGIQTSGALIVISVLYGLFSGAWLSLAMATLASLSRSPQEVGARTGIALALSSFGILGSSPIQGALLSSHFTWNKPIIFAGTLMGASAFTFIVTRTMLVKERGTQKV</sequence>
<comment type="subcellular location">
    <subcellularLocation>
        <location evidence="1">Membrane</location>
        <topology evidence="1">Multi-pass membrane protein</topology>
    </subcellularLocation>
</comment>
<name>A0A9P6CT30_9AGAR</name>
<accession>A0A9P6CT30</accession>
<feature type="transmembrane region" description="Helical" evidence="3">
    <location>
        <begin position="117"/>
        <end position="138"/>
    </location>
</feature>
<feature type="transmembrane region" description="Helical" evidence="3">
    <location>
        <begin position="82"/>
        <end position="105"/>
    </location>
</feature>
<gene>
    <name evidence="5" type="ORF">BDN70DRAFT_820369</name>
</gene>
<keyword evidence="3" id="KW-0812">Transmembrane</keyword>
<reference evidence="5" key="1">
    <citation type="submission" date="2020-11" db="EMBL/GenBank/DDBJ databases">
        <authorList>
            <consortium name="DOE Joint Genome Institute"/>
            <person name="Ahrendt S."/>
            <person name="Riley R."/>
            <person name="Andreopoulos W."/>
            <person name="Labutti K."/>
            <person name="Pangilinan J."/>
            <person name="Ruiz-Duenas F.J."/>
            <person name="Barrasa J.M."/>
            <person name="Sanchez-Garcia M."/>
            <person name="Camarero S."/>
            <person name="Miyauchi S."/>
            <person name="Serrano A."/>
            <person name="Linde D."/>
            <person name="Babiker R."/>
            <person name="Drula E."/>
            <person name="Ayuso-Fernandez I."/>
            <person name="Pacheco R."/>
            <person name="Padilla G."/>
            <person name="Ferreira P."/>
            <person name="Barriuso J."/>
            <person name="Kellner H."/>
            <person name="Castanera R."/>
            <person name="Alfaro M."/>
            <person name="Ramirez L."/>
            <person name="Pisabarro A.G."/>
            <person name="Kuo A."/>
            <person name="Tritt A."/>
            <person name="Lipzen A."/>
            <person name="He G."/>
            <person name="Yan M."/>
            <person name="Ng V."/>
            <person name="Cullen D."/>
            <person name="Martin F."/>
            <person name="Rosso M.-N."/>
            <person name="Henrissat B."/>
            <person name="Hibbett D."/>
            <person name="Martinez A.T."/>
            <person name="Grigoriev I.V."/>
        </authorList>
    </citation>
    <scope>NUCLEOTIDE SEQUENCE</scope>
    <source>
        <strain evidence="5">CIRM-BRFM 674</strain>
    </source>
</reference>
<feature type="transmembrane region" description="Helical" evidence="3">
    <location>
        <begin position="284"/>
        <end position="309"/>
    </location>
</feature>
<feature type="transmembrane region" description="Helical" evidence="3">
    <location>
        <begin position="150"/>
        <end position="169"/>
    </location>
</feature>
<feature type="transmembrane region" description="Helical" evidence="3">
    <location>
        <begin position="352"/>
        <end position="373"/>
    </location>
</feature>
<feature type="transmembrane region" description="Helical" evidence="3">
    <location>
        <begin position="321"/>
        <end position="340"/>
    </location>
</feature>
<evidence type="ECO:0000313" key="6">
    <source>
        <dbReference type="Proteomes" id="UP000807469"/>
    </source>
</evidence>
<evidence type="ECO:0000256" key="3">
    <source>
        <dbReference type="SAM" id="Phobius"/>
    </source>
</evidence>
<dbReference type="Pfam" id="PF07690">
    <property type="entry name" value="MFS_1"/>
    <property type="match status" value="1"/>
</dbReference>
<dbReference type="OrthoDB" id="6499973at2759"/>
<feature type="domain" description="Major facilitator superfamily (MFS) profile" evidence="4">
    <location>
        <begin position="194"/>
        <end position="382"/>
    </location>
</feature>
<dbReference type="EMBL" id="MU155745">
    <property type="protein sequence ID" value="KAF9471158.1"/>
    <property type="molecule type" value="Genomic_DNA"/>
</dbReference>
<dbReference type="PANTHER" id="PTHR11360:SF234">
    <property type="entry name" value="MFS-TYPE TRANSPORTER DBAD-RELATED"/>
    <property type="match status" value="1"/>
</dbReference>
<feature type="transmembrane region" description="Helical" evidence="3">
    <location>
        <begin position="55"/>
        <end position="76"/>
    </location>
</feature>
<dbReference type="PANTHER" id="PTHR11360">
    <property type="entry name" value="MONOCARBOXYLATE TRANSPORTER"/>
    <property type="match status" value="1"/>
</dbReference>
<keyword evidence="3" id="KW-0472">Membrane</keyword>
<dbReference type="GO" id="GO:0016020">
    <property type="term" value="C:membrane"/>
    <property type="evidence" value="ECO:0007669"/>
    <property type="project" value="UniProtKB-SubCell"/>
</dbReference>
<dbReference type="Proteomes" id="UP000807469">
    <property type="component" value="Unassembled WGS sequence"/>
</dbReference>
<comment type="caution">
    <text evidence="5">The sequence shown here is derived from an EMBL/GenBank/DDBJ whole genome shotgun (WGS) entry which is preliminary data.</text>
</comment>
<dbReference type="PROSITE" id="PS50850">
    <property type="entry name" value="MFS"/>
    <property type="match status" value="1"/>
</dbReference>
<comment type="similarity">
    <text evidence="2">Belongs to the major facilitator superfamily. Monocarboxylate porter (TC 2.A.1.13) family.</text>
</comment>
<feature type="transmembrane region" description="Helical" evidence="3">
    <location>
        <begin position="228"/>
        <end position="248"/>
    </location>
</feature>
<organism evidence="5 6">
    <name type="scientific">Pholiota conissans</name>
    <dbReference type="NCBI Taxonomy" id="109636"/>
    <lineage>
        <taxon>Eukaryota</taxon>
        <taxon>Fungi</taxon>
        <taxon>Dikarya</taxon>
        <taxon>Basidiomycota</taxon>
        <taxon>Agaricomycotina</taxon>
        <taxon>Agaricomycetes</taxon>
        <taxon>Agaricomycetidae</taxon>
        <taxon>Agaricales</taxon>
        <taxon>Agaricineae</taxon>
        <taxon>Strophariaceae</taxon>
        <taxon>Pholiota</taxon>
    </lineage>
</organism>
<proteinExistence type="inferred from homology"/>
<evidence type="ECO:0000259" key="4">
    <source>
        <dbReference type="PROSITE" id="PS50850"/>
    </source>
</evidence>
<feature type="transmembrane region" description="Helical" evidence="3">
    <location>
        <begin position="260"/>
        <end position="278"/>
    </location>
</feature>
<dbReference type="InterPro" id="IPR011701">
    <property type="entry name" value="MFS"/>
</dbReference>
<evidence type="ECO:0000313" key="5">
    <source>
        <dbReference type="EMBL" id="KAF9471158.1"/>
    </source>
</evidence>